<name>A0A180GW29_PUCT1</name>
<dbReference type="PANTHER" id="PTHR14030:SF4">
    <property type="entry name" value="BUB1 KINASE, ISOFORM A-RELATED"/>
    <property type="match status" value="1"/>
</dbReference>
<evidence type="ECO:0000259" key="6">
    <source>
        <dbReference type="PROSITE" id="PS50011"/>
    </source>
</evidence>
<dbReference type="GO" id="GO:0005634">
    <property type="term" value="C:nucleus"/>
    <property type="evidence" value="ECO:0007669"/>
    <property type="project" value="TreeGrafter"/>
</dbReference>
<dbReference type="PROSITE" id="PS50011">
    <property type="entry name" value="PROTEIN_KINASE_DOM"/>
    <property type="match status" value="1"/>
</dbReference>
<dbReference type="Pfam" id="PF08311">
    <property type="entry name" value="Mad3_BUB1_I"/>
    <property type="match status" value="1"/>
</dbReference>
<feature type="region of interest" description="Disordered" evidence="5">
    <location>
        <begin position="752"/>
        <end position="778"/>
    </location>
</feature>
<keyword evidence="2" id="KW-0158">Chromosome</keyword>
<dbReference type="VEuPathDB" id="FungiDB:PTTG_00097"/>
<dbReference type="SMART" id="SM00220">
    <property type="entry name" value="S_TKc"/>
    <property type="match status" value="1"/>
</dbReference>
<reference evidence="8" key="1">
    <citation type="submission" date="2009-11" db="EMBL/GenBank/DDBJ databases">
        <authorList>
            <consortium name="The Broad Institute Genome Sequencing Platform"/>
            <person name="Ward D."/>
            <person name="Feldgarden M."/>
            <person name="Earl A."/>
            <person name="Young S.K."/>
            <person name="Zeng Q."/>
            <person name="Koehrsen M."/>
            <person name="Alvarado L."/>
            <person name="Berlin A."/>
            <person name="Bochicchio J."/>
            <person name="Borenstein D."/>
            <person name="Chapman S.B."/>
            <person name="Chen Z."/>
            <person name="Engels R."/>
            <person name="Freedman E."/>
            <person name="Gellesch M."/>
            <person name="Goldberg J."/>
            <person name="Griggs A."/>
            <person name="Gujja S."/>
            <person name="Heilman E."/>
            <person name="Heiman D."/>
            <person name="Hepburn T."/>
            <person name="Howarth C."/>
            <person name="Jen D."/>
            <person name="Larson L."/>
            <person name="Lewis B."/>
            <person name="Mehta T."/>
            <person name="Park D."/>
            <person name="Pearson M."/>
            <person name="Roberts A."/>
            <person name="Saif S."/>
            <person name="Shea T."/>
            <person name="Shenoy N."/>
            <person name="Sisk P."/>
            <person name="Stolte C."/>
            <person name="Sykes S."/>
            <person name="Thomson T."/>
            <person name="Walk T."/>
            <person name="White J."/>
            <person name="Yandava C."/>
            <person name="Izard J."/>
            <person name="Baranova O.V."/>
            <person name="Blanton J.M."/>
            <person name="Tanner A.C."/>
            <person name="Dewhirst F.E."/>
            <person name="Haas B."/>
            <person name="Nusbaum C."/>
            <person name="Birren B."/>
        </authorList>
    </citation>
    <scope>NUCLEOTIDE SEQUENCE [LARGE SCALE GENOMIC DNA]</scope>
    <source>
        <strain evidence="8">1-1 BBBD Race 1</strain>
    </source>
</reference>
<dbReference type="GO" id="GO:0000776">
    <property type="term" value="C:kinetochore"/>
    <property type="evidence" value="ECO:0007669"/>
    <property type="project" value="UniProtKB-KW"/>
</dbReference>
<gene>
    <name evidence="8" type="ORF">PTTG_00097</name>
</gene>
<dbReference type="GO" id="GO:0005524">
    <property type="term" value="F:ATP binding"/>
    <property type="evidence" value="ECO:0007669"/>
    <property type="project" value="InterPro"/>
</dbReference>
<dbReference type="FunFam" id="1.10.510.10:FF:002113">
    <property type="entry name" value="BUB protein kinase"/>
    <property type="match status" value="1"/>
</dbReference>
<accession>A0A180GW29</accession>
<dbReference type="GO" id="GO:0032991">
    <property type="term" value="C:protein-containing complex"/>
    <property type="evidence" value="ECO:0007669"/>
    <property type="project" value="UniProtKB-ARBA"/>
</dbReference>
<feature type="compositionally biased region" description="Polar residues" evidence="5">
    <location>
        <begin position="623"/>
        <end position="645"/>
    </location>
</feature>
<dbReference type="Proteomes" id="UP000005240">
    <property type="component" value="Unassembled WGS sequence"/>
</dbReference>
<feature type="region of interest" description="Disordered" evidence="5">
    <location>
        <begin position="449"/>
        <end position="471"/>
    </location>
</feature>
<dbReference type="PANTHER" id="PTHR14030">
    <property type="entry name" value="MITOTIC CHECKPOINT SERINE/THREONINE-PROTEIN KINASE BUB1"/>
    <property type="match status" value="1"/>
</dbReference>
<feature type="compositionally biased region" description="Polar residues" evidence="5">
    <location>
        <begin position="1"/>
        <end position="10"/>
    </location>
</feature>
<dbReference type="GO" id="GO:0007094">
    <property type="term" value="P:mitotic spindle assembly checkpoint signaling"/>
    <property type="evidence" value="ECO:0007669"/>
    <property type="project" value="InterPro"/>
</dbReference>
<reference evidence="9 10" key="3">
    <citation type="journal article" date="2017" name="G3 (Bethesda)">
        <title>Comparative analysis highlights variable genome content of wheat rusts and divergence of the mating loci.</title>
        <authorList>
            <person name="Cuomo C.A."/>
            <person name="Bakkeren G."/>
            <person name="Khalil H.B."/>
            <person name="Panwar V."/>
            <person name="Joly D."/>
            <person name="Linning R."/>
            <person name="Sakthikumar S."/>
            <person name="Song X."/>
            <person name="Adiconis X."/>
            <person name="Fan L."/>
            <person name="Goldberg J.M."/>
            <person name="Levin J.Z."/>
            <person name="Young S."/>
            <person name="Zeng Q."/>
            <person name="Anikster Y."/>
            <person name="Bruce M."/>
            <person name="Wang M."/>
            <person name="Yin C."/>
            <person name="McCallum B."/>
            <person name="Szabo L.J."/>
            <person name="Hulbert S."/>
            <person name="Chen X."/>
            <person name="Fellers J.P."/>
        </authorList>
    </citation>
    <scope>NUCLEOTIDE SEQUENCE</scope>
    <source>
        <strain evidence="10">Isolate 1-1 / race 1 (BBBD)</strain>
        <strain evidence="9">isolate 1-1 / race 1 (BBBD)</strain>
    </source>
</reference>
<evidence type="ECO:0000313" key="8">
    <source>
        <dbReference type="EMBL" id="OAV97005.1"/>
    </source>
</evidence>
<feature type="domain" description="BUB1 N-terminal" evidence="7">
    <location>
        <begin position="53"/>
        <end position="219"/>
    </location>
</feature>
<dbReference type="InterPro" id="IPR008271">
    <property type="entry name" value="Ser/Thr_kinase_AS"/>
</dbReference>
<keyword evidence="3" id="KW-0995">Kinetochore</keyword>
<organism evidence="8">
    <name type="scientific">Puccinia triticina (isolate 1-1 / race 1 (BBBD))</name>
    <name type="common">Brown leaf rust fungus</name>
    <dbReference type="NCBI Taxonomy" id="630390"/>
    <lineage>
        <taxon>Eukaryota</taxon>
        <taxon>Fungi</taxon>
        <taxon>Dikarya</taxon>
        <taxon>Basidiomycota</taxon>
        <taxon>Pucciniomycotina</taxon>
        <taxon>Pucciniomycetes</taxon>
        <taxon>Pucciniales</taxon>
        <taxon>Pucciniaceae</taxon>
        <taxon>Puccinia</taxon>
    </lineage>
</organism>
<evidence type="ECO:0000256" key="5">
    <source>
        <dbReference type="SAM" id="MobiDB-lite"/>
    </source>
</evidence>
<keyword evidence="8" id="KW-0808">Transferase</keyword>
<feature type="region of interest" description="Disordered" evidence="5">
    <location>
        <begin position="1"/>
        <end position="31"/>
    </location>
</feature>
<feature type="domain" description="Protein kinase" evidence="6">
    <location>
        <begin position="939"/>
        <end position="1256"/>
    </location>
</feature>
<evidence type="ECO:0000256" key="4">
    <source>
        <dbReference type="ARBA" id="ARBA00023328"/>
    </source>
</evidence>
<keyword evidence="4" id="KW-0137">Centromere</keyword>
<dbReference type="InterPro" id="IPR011009">
    <property type="entry name" value="Kinase-like_dom_sf"/>
</dbReference>
<protein>
    <submittedName>
        <fullName evidence="8 9">BUB protein kinase</fullName>
    </submittedName>
</protein>
<sequence length="1256" mass="141607">MTASQQNPNSKTERAIQPKGKSKALSAADEEIEQERQTHLRTIDLLDRVANGETAASRLLPADLLEDPLDAHLLYVRWTLDTYGSQEQNLKAHLIVILEQSTRRFVNETRYRSDLRYLKLWVLYARHCSKLGANKIYEFLNSKEIGTDFGMFYEEWANSVEQHPAHAKTIEKIFDLGIQRGAEPLNRLKKKKISALQRVSQSTSDDIPTQPSTQPFNDLCDDPLKNSRSPAKASSASAPKNLTEPPHKRPPPPTTQKLATDLSKLYPGDGVEISPEEYKASCLYGSRHWGTEPWEVEASTSGNWHYYNLDGSPVLYDPVSGEPLFDYLKPSSTTSSEMQLSDDEQLAHDLLDSKSDSSEIPPMDGDQSMADSEPMENLNLANITTSTDDDLEEDISGQEAIADAEVSINLDSPVRNSSVGYIKPRDRRASVTMNTQEAINEVYNMYGKPAKESDESDDNFDNSELGDDDRLYDENTAYTVAGLRDATADVTFWSQPQLNSMHDENQLDQQNSNIHDENQLQHYNPTPFQDENALACRQPFNGLSESSSAGQSRGLSAFKPIRKPLAPVIPFTDENEISMTPFSGTKPSYSAPGARIPLAVKATYPQQPPTTHQTLDEPESDLRVSQTNRFEWQPENPSNEYNTPDIQKDMPLFPSQEEYQSDMDREDEAEYEDENYELRDDVDREDRLMARPLRFVPTGDNFNALTPITERTSEYNSMTAPRYINRIQDAQFALHQQRTGKFPGVVFDDEEDEAELTPKANHLGDENSAEESSSHNENLRNHRVSGHLFAKVCDVRDSPHRAHHSLETPSKIVAHLQHSSIPRAPNSLPRSSANGHDDDSVMASPSRTYSKQYDIPPSPTTIQACEPCNPFAPDIVNILLEELDPPLESYPGYQSLVDQRSEKLQQLRKRCKTRNRKHSRSSVTAEEALWEVDLGGDLYIIYEKLGEGTYGSVFRVSEAVDEDCTAIYEDNSIQKAMKVESPPNLYEFSILSQLHQTLSERLCESIIKPHKLYAYADESFLVMDYSDQGTLLDIVNRAAEIGIKPTAPGIVRGVDELVAMFFTIELMRVVEGLHEAGYIHGDLKVDNCMVRLQSLPGGSKSWLSTYNPQGHDGWSYKGLKLIDYGRAIDTGVFPASQEFIAEWETDEYDCMEMRSGKPWSFQPDYHGILGIAHCLLFGSFMTEKDSLKPAFKRYHQTELWSNLFDVCLAPKQIPNTLDLRSVRLSMEDWLQNNCEKGGKSLKGLLKKIELASLAYH</sequence>
<dbReference type="EnsemblFungi" id="PTTG_00097-t43_1">
    <property type="protein sequence ID" value="PTTG_00097-t43_1-p1"/>
    <property type="gene ID" value="PTTG_00097"/>
</dbReference>
<dbReference type="Pfam" id="PF00069">
    <property type="entry name" value="Pkinase"/>
    <property type="match status" value="1"/>
</dbReference>
<dbReference type="GO" id="GO:0004672">
    <property type="term" value="F:protein kinase activity"/>
    <property type="evidence" value="ECO:0007669"/>
    <property type="project" value="InterPro"/>
</dbReference>
<feature type="compositionally biased region" description="Polar residues" evidence="5">
    <location>
        <begin position="197"/>
        <end position="216"/>
    </location>
</feature>
<evidence type="ECO:0000256" key="3">
    <source>
        <dbReference type="ARBA" id="ARBA00022838"/>
    </source>
</evidence>
<dbReference type="Gene3D" id="1.10.510.10">
    <property type="entry name" value="Transferase(Phosphotransferase) domain 1"/>
    <property type="match status" value="1"/>
</dbReference>
<evidence type="ECO:0000313" key="9">
    <source>
        <dbReference type="EnsemblFungi" id="PTTG_00097-t43_1-p1"/>
    </source>
</evidence>
<evidence type="ECO:0000256" key="1">
    <source>
        <dbReference type="ARBA" id="ARBA00004629"/>
    </source>
</evidence>
<feature type="region of interest" description="Disordered" evidence="5">
    <location>
        <begin position="605"/>
        <end position="650"/>
    </location>
</feature>
<dbReference type="InterPro" id="IPR015661">
    <property type="entry name" value="Bub1/Mad3"/>
</dbReference>
<dbReference type="InterPro" id="IPR013212">
    <property type="entry name" value="Mad3/Bub1_I"/>
</dbReference>
<dbReference type="GO" id="GO:0051754">
    <property type="term" value="P:meiotic sister chromatid cohesion, centromeric"/>
    <property type="evidence" value="ECO:0007669"/>
    <property type="project" value="TreeGrafter"/>
</dbReference>
<keyword evidence="10" id="KW-1185">Reference proteome</keyword>
<comment type="subcellular location">
    <subcellularLocation>
        <location evidence="1">Chromosome</location>
        <location evidence="1">Centromere</location>
        <location evidence="1">Kinetochore</location>
    </subcellularLocation>
</comment>
<dbReference type="OrthoDB" id="248495at2759"/>
<evidence type="ECO:0000259" key="7">
    <source>
        <dbReference type="PROSITE" id="PS51489"/>
    </source>
</evidence>
<feature type="compositionally biased region" description="Low complexity" evidence="5">
    <location>
        <begin position="229"/>
        <end position="240"/>
    </location>
</feature>
<dbReference type="AlphaFoldDB" id="A0A180GW29"/>
<reference evidence="8" key="2">
    <citation type="submission" date="2016-05" db="EMBL/GenBank/DDBJ databases">
        <title>Comparative analysis highlights variable genome content of wheat rusts and divergence of the mating loci.</title>
        <authorList>
            <person name="Cuomo C.A."/>
            <person name="Bakkeren G."/>
            <person name="Szabo L."/>
            <person name="Khalil H."/>
            <person name="Joly D."/>
            <person name="Goldberg J."/>
            <person name="Young S."/>
            <person name="Zeng Q."/>
            <person name="Fellers J."/>
        </authorList>
    </citation>
    <scope>NUCLEOTIDE SEQUENCE [LARGE SCALE GENOMIC DNA]</scope>
    <source>
        <strain evidence="8">1-1 BBBD Race 1</strain>
    </source>
</reference>
<dbReference type="InterPro" id="IPR000719">
    <property type="entry name" value="Prot_kinase_dom"/>
</dbReference>
<dbReference type="Gene3D" id="1.25.40.430">
    <property type="match status" value="1"/>
</dbReference>
<dbReference type="PROSITE" id="PS51489">
    <property type="entry name" value="BUB1_N"/>
    <property type="match status" value="1"/>
</dbReference>
<feature type="region of interest" description="Disordered" evidence="5">
    <location>
        <begin position="197"/>
        <end position="259"/>
    </location>
</feature>
<evidence type="ECO:0000313" key="10">
    <source>
        <dbReference type="Proteomes" id="UP000005240"/>
    </source>
</evidence>
<feature type="compositionally biased region" description="Acidic residues" evidence="5">
    <location>
        <begin position="454"/>
        <end position="467"/>
    </location>
</feature>
<dbReference type="PROSITE" id="PS00108">
    <property type="entry name" value="PROTEIN_KINASE_ST"/>
    <property type="match status" value="1"/>
</dbReference>
<dbReference type="SUPFAM" id="SSF56112">
    <property type="entry name" value="Protein kinase-like (PK-like)"/>
    <property type="match status" value="1"/>
</dbReference>
<feature type="region of interest" description="Disordered" evidence="5">
    <location>
        <begin position="821"/>
        <end position="844"/>
    </location>
</feature>
<keyword evidence="8" id="KW-0418">Kinase</keyword>
<dbReference type="SMART" id="SM00777">
    <property type="entry name" value="Mad3_BUB1_I"/>
    <property type="match status" value="1"/>
</dbReference>
<evidence type="ECO:0000256" key="2">
    <source>
        <dbReference type="ARBA" id="ARBA00022454"/>
    </source>
</evidence>
<proteinExistence type="predicted"/>
<reference evidence="9" key="4">
    <citation type="submission" date="2025-05" db="UniProtKB">
        <authorList>
            <consortium name="EnsemblFungi"/>
        </authorList>
    </citation>
    <scope>IDENTIFICATION</scope>
    <source>
        <strain evidence="9">isolate 1-1 / race 1 (BBBD)</strain>
    </source>
</reference>
<dbReference type="EMBL" id="ADAS02000016">
    <property type="protein sequence ID" value="OAV97005.1"/>
    <property type="molecule type" value="Genomic_DNA"/>
</dbReference>
<dbReference type="STRING" id="630390.A0A180GW29"/>